<organism evidence="5 6">
    <name type="scientific">Pseudomonas fluorescens</name>
    <dbReference type="NCBI Taxonomy" id="294"/>
    <lineage>
        <taxon>Bacteria</taxon>
        <taxon>Pseudomonadati</taxon>
        <taxon>Pseudomonadota</taxon>
        <taxon>Gammaproteobacteria</taxon>
        <taxon>Pseudomonadales</taxon>
        <taxon>Pseudomonadaceae</taxon>
        <taxon>Pseudomonas</taxon>
    </lineage>
</organism>
<reference evidence="5 6" key="1">
    <citation type="submission" date="2019-09" db="EMBL/GenBank/DDBJ databases">
        <authorList>
            <person name="Chandra G."/>
            <person name="Truman W A."/>
        </authorList>
    </citation>
    <scope>NUCLEOTIDE SEQUENCE [LARGE SCALE GENOMIC DNA]</scope>
    <source>
        <strain evidence="5">PS833</strain>
    </source>
</reference>
<dbReference type="InterPro" id="IPR011118">
    <property type="entry name" value="Tannase/feruloyl_esterase"/>
</dbReference>
<sequence>MEAQRYPDDFNGVIAGAAALNFQVQNALHHAWLARANEGASLQTSRNHPCEVRLRYFKASPSSRHSRDRTCDT</sequence>
<gene>
    <name evidence="5" type="ORF">PS833_02922</name>
</gene>
<accession>A0A5E7D8P7</accession>
<dbReference type="EMBL" id="CABVHU010000006">
    <property type="protein sequence ID" value="VVO04374.1"/>
    <property type="molecule type" value="Genomic_DNA"/>
</dbReference>
<keyword evidence="3" id="KW-0378">Hydrolase</keyword>
<name>A0A5E7D8P7_PSEFL</name>
<dbReference type="AlphaFoldDB" id="A0A5E7D8P7"/>
<evidence type="ECO:0000256" key="2">
    <source>
        <dbReference type="ARBA" id="ARBA00022729"/>
    </source>
</evidence>
<evidence type="ECO:0000256" key="3">
    <source>
        <dbReference type="ARBA" id="ARBA00022801"/>
    </source>
</evidence>
<keyword evidence="1" id="KW-0719">Serine esterase</keyword>
<evidence type="ECO:0000256" key="1">
    <source>
        <dbReference type="ARBA" id="ARBA00022487"/>
    </source>
</evidence>
<dbReference type="Pfam" id="PF07519">
    <property type="entry name" value="Tannase"/>
    <property type="match status" value="1"/>
</dbReference>
<dbReference type="Proteomes" id="UP000409037">
    <property type="component" value="Unassembled WGS sequence"/>
</dbReference>
<proteinExistence type="predicted"/>
<dbReference type="GO" id="GO:0052689">
    <property type="term" value="F:carboxylic ester hydrolase activity"/>
    <property type="evidence" value="ECO:0007669"/>
    <property type="project" value="UniProtKB-KW"/>
</dbReference>
<evidence type="ECO:0000313" key="6">
    <source>
        <dbReference type="Proteomes" id="UP000409037"/>
    </source>
</evidence>
<protein>
    <submittedName>
        <fullName evidence="5">Uncharacterized protein</fullName>
    </submittedName>
</protein>
<evidence type="ECO:0000313" key="5">
    <source>
        <dbReference type="EMBL" id="VVO04374.1"/>
    </source>
</evidence>
<evidence type="ECO:0000256" key="4">
    <source>
        <dbReference type="ARBA" id="ARBA00023157"/>
    </source>
</evidence>
<keyword evidence="2" id="KW-0732">Signal</keyword>
<keyword evidence="4" id="KW-1015">Disulfide bond</keyword>